<dbReference type="AlphaFoldDB" id="A0A0A9F4W6"/>
<accession>A0A0A9F4W6</accession>
<sequence length="49" mass="6066">MFLFRTYVKSKKETSFFRNFKSTWCQRVLNYQQITQLLMILRLLQSVET</sequence>
<organism evidence="1">
    <name type="scientific">Arundo donax</name>
    <name type="common">Giant reed</name>
    <name type="synonym">Donax arundinaceus</name>
    <dbReference type="NCBI Taxonomy" id="35708"/>
    <lineage>
        <taxon>Eukaryota</taxon>
        <taxon>Viridiplantae</taxon>
        <taxon>Streptophyta</taxon>
        <taxon>Embryophyta</taxon>
        <taxon>Tracheophyta</taxon>
        <taxon>Spermatophyta</taxon>
        <taxon>Magnoliopsida</taxon>
        <taxon>Liliopsida</taxon>
        <taxon>Poales</taxon>
        <taxon>Poaceae</taxon>
        <taxon>PACMAD clade</taxon>
        <taxon>Arundinoideae</taxon>
        <taxon>Arundineae</taxon>
        <taxon>Arundo</taxon>
    </lineage>
</organism>
<evidence type="ECO:0000313" key="1">
    <source>
        <dbReference type="EMBL" id="JAE03333.1"/>
    </source>
</evidence>
<dbReference type="EMBL" id="GBRH01194563">
    <property type="protein sequence ID" value="JAE03333.1"/>
    <property type="molecule type" value="Transcribed_RNA"/>
</dbReference>
<reference evidence="1" key="2">
    <citation type="journal article" date="2015" name="Data Brief">
        <title>Shoot transcriptome of the giant reed, Arundo donax.</title>
        <authorList>
            <person name="Barrero R.A."/>
            <person name="Guerrero F.D."/>
            <person name="Moolhuijzen P."/>
            <person name="Goolsby J.A."/>
            <person name="Tidwell J."/>
            <person name="Bellgard S.E."/>
            <person name="Bellgard M.I."/>
        </authorList>
    </citation>
    <scope>NUCLEOTIDE SEQUENCE</scope>
    <source>
        <tissue evidence="1">Shoot tissue taken approximately 20 cm above the soil surface</tissue>
    </source>
</reference>
<reference evidence="1" key="1">
    <citation type="submission" date="2014-09" db="EMBL/GenBank/DDBJ databases">
        <authorList>
            <person name="Magalhaes I.L.F."/>
            <person name="Oliveira U."/>
            <person name="Santos F.R."/>
            <person name="Vidigal T.H.D.A."/>
            <person name="Brescovit A.D."/>
            <person name="Santos A.J."/>
        </authorList>
    </citation>
    <scope>NUCLEOTIDE SEQUENCE</scope>
    <source>
        <tissue evidence="1">Shoot tissue taken approximately 20 cm above the soil surface</tissue>
    </source>
</reference>
<proteinExistence type="predicted"/>
<name>A0A0A9F4W6_ARUDO</name>
<protein>
    <submittedName>
        <fullName evidence="1">Uncharacterized protein</fullName>
    </submittedName>
</protein>